<evidence type="ECO:0000259" key="12">
    <source>
        <dbReference type="PROSITE" id="PS50868"/>
    </source>
</evidence>
<feature type="compositionally biased region" description="Basic and acidic residues" evidence="9">
    <location>
        <begin position="492"/>
        <end position="501"/>
    </location>
</feature>
<protein>
    <submittedName>
        <fullName evidence="13">SET domain protein</fullName>
    </submittedName>
</protein>
<dbReference type="Pfam" id="PF00856">
    <property type="entry name" value="SET"/>
    <property type="match status" value="1"/>
</dbReference>
<keyword evidence="14" id="KW-1185">Reference proteome</keyword>
<evidence type="ECO:0000259" key="10">
    <source>
        <dbReference type="PROSITE" id="PS50280"/>
    </source>
</evidence>
<keyword evidence="6" id="KW-0479">Metal-binding</keyword>
<dbReference type="InterPro" id="IPR007728">
    <property type="entry name" value="Pre-SET_dom"/>
</dbReference>
<accession>A0A0B1T0E5</accession>
<dbReference type="SUPFAM" id="SSF82199">
    <property type="entry name" value="SET domain"/>
    <property type="match status" value="1"/>
</dbReference>
<gene>
    <name evidence="13" type="ORF">OESDEN_09467</name>
</gene>
<dbReference type="PANTHER" id="PTHR46223:SF3">
    <property type="entry name" value="HISTONE-LYSINE N-METHYLTRANSFERASE SET-23"/>
    <property type="match status" value="1"/>
</dbReference>
<feature type="region of interest" description="Disordered" evidence="9">
    <location>
        <begin position="402"/>
        <end position="501"/>
    </location>
</feature>
<dbReference type="Proteomes" id="UP000053660">
    <property type="component" value="Unassembled WGS sequence"/>
</dbReference>
<feature type="non-terminal residue" evidence="13">
    <location>
        <position position="665"/>
    </location>
</feature>
<dbReference type="SMART" id="SM00317">
    <property type="entry name" value="SET"/>
    <property type="match status" value="1"/>
</dbReference>
<proteinExistence type="predicted"/>
<dbReference type="AlphaFoldDB" id="A0A0B1T0E5"/>
<dbReference type="InterPro" id="IPR046341">
    <property type="entry name" value="SET_dom_sf"/>
</dbReference>
<dbReference type="EMBL" id="KN552775">
    <property type="protein sequence ID" value="KHJ90684.1"/>
    <property type="molecule type" value="Genomic_DNA"/>
</dbReference>
<feature type="compositionally biased region" description="Acidic residues" evidence="9">
    <location>
        <begin position="450"/>
        <end position="463"/>
    </location>
</feature>
<keyword evidence="3" id="KW-0489">Methyltransferase</keyword>
<evidence type="ECO:0000256" key="5">
    <source>
        <dbReference type="ARBA" id="ARBA00022691"/>
    </source>
</evidence>
<feature type="compositionally biased region" description="Basic residues" evidence="9">
    <location>
        <begin position="418"/>
        <end position="428"/>
    </location>
</feature>
<feature type="compositionally biased region" description="Basic and acidic residues" evidence="9">
    <location>
        <begin position="429"/>
        <end position="440"/>
    </location>
</feature>
<feature type="domain" description="Pre-SET" evidence="11">
    <location>
        <begin position="24"/>
        <end position="87"/>
    </location>
</feature>
<keyword evidence="4" id="KW-0808">Transferase</keyword>
<dbReference type="GO" id="GO:0008270">
    <property type="term" value="F:zinc ion binding"/>
    <property type="evidence" value="ECO:0007669"/>
    <property type="project" value="InterPro"/>
</dbReference>
<evidence type="ECO:0000256" key="9">
    <source>
        <dbReference type="SAM" id="MobiDB-lite"/>
    </source>
</evidence>
<feature type="compositionally biased region" description="Basic and acidic residues" evidence="9">
    <location>
        <begin position="402"/>
        <end position="415"/>
    </location>
</feature>
<feature type="domain" description="SET" evidence="10">
    <location>
        <begin position="90"/>
        <end position="212"/>
    </location>
</feature>
<keyword evidence="8" id="KW-0175">Coiled coil</keyword>
<evidence type="ECO:0000256" key="4">
    <source>
        <dbReference type="ARBA" id="ARBA00022679"/>
    </source>
</evidence>
<evidence type="ECO:0000256" key="7">
    <source>
        <dbReference type="ARBA" id="ARBA00022833"/>
    </source>
</evidence>
<keyword evidence="2" id="KW-0158">Chromosome</keyword>
<organism evidence="13 14">
    <name type="scientific">Oesophagostomum dentatum</name>
    <name type="common">Nodular worm</name>
    <dbReference type="NCBI Taxonomy" id="61180"/>
    <lineage>
        <taxon>Eukaryota</taxon>
        <taxon>Metazoa</taxon>
        <taxon>Ecdysozoa</taxon>
        <taxon>Nematoda</taxon>
        <taxon>Chromadorea</taxon>
        <taxon>Rhabditida</taxon>
        <taxon>Rhabditina</taxon>
        <taxon>Rhabditomorpha</taxon>
        <taxon>Strongyloidea</taxon>
        <taxon>Strongylidae</taxon>
        <taxon>Oesophagostomum</taxon>
    </lineage>
</organism>
<dbReference type="InterPro" id="IPR001214">
    <property type="entry name" value="SET_dom"/>
</dbReference>
<dbReference type="InterPro" id="IPR003616">
    <property type="entry name" value="Post-SET_dom"/>
</dbReference>
<evidence type="ECO:0000256" key="6">
    <source>
        <dbReference type="ARBA" id="ARBA00022723"/>
    </source>
</evidence>
<feature type="coiled-coil region" evidence="8">
    <location>
        <begin position="313"/>
        <end position="347"/>
    </location>
</feature>
<dbReference type="SMART" id="SM00508">
    <property type="entry name" value="PostSET"/>
    <property type="match status" value="1"/>
</dbReference>
<dbReference type="PROSITE" id="PS50867">
    <property type="entry name" value="PRE_SET"/>
    <property type="match status" value="1"/>
</dbReference>
<feature type="domain" description="Post-SET" evidence="12">
    <location>
        <begin position="220"/>
        <end position="236"/>
    </location>
</feature>
<dbReference type="PROSITE" id="PS50868">
    <property type="entry name" value="POST_SET"/>
    <property type="match status" value="1"/>
</dbReference>
<dbReference type="OrthoDB" id="616263at2759"/>
<dbReference type="Pfam" id="PF05033">
    <property type="entry name" value="Pre-SET"/>
    <property type="match status" value="1"/>
</dbReference>
<evidence type="ECO:0000313" key="13">
    <source>
        <dbReference type="EMBL" id="KHJ90684.1"/>
    </source>
</evidence>
<evidence type="ECO:0000256" key="8">
    <source>
        <dbReference type="SAM" id="Coils"/>
    </source>
</evidence>
<evidence type="ECO:0000256" key="2">
    <source>
        <dbReference type="ARBA" id="ARBA00022454"/>
    </source>
</evidence>
<evidence type="ECO:0000259" key="11">
    <source>
        <dbReference type="PROSITE" id="PS50867"/>
    </source>
</evidence>
<dbReference type="GO" id="GO:0005634">
    <property type="term" value="C:nucleus"/>
    <property type="evidence" value="ECO:0007669"/>
    <property type="project" value="InterPro"/>
</dbReference>
<feature type="compositionally biased region" description="Basic and acidic residues" evidence="9">
    <location>
        <begin position="468"/>
        <end position="484"/>
    </location>
</feature>
<dbReference type="GO" id="GO:0032259">
    <property type="term" value="P:methylation"/>
    <property type="evidence" value="ECO:0007669"/>
    <property type="project" value="UniProtKB-KW"/>
</dbReference>
<dbReference type="Gene3D" id="2.170.270.10">
    <property type="entry name" value="SET domain"/>
    <property type="match status" value="1"/>
</dbReference>
<evidence type="ECO:0000256" key="3">
    <source>
        <dbReference type="ARBA" id="ARBA00022603"/>
    </source>
</evidence>
<dbReference type="GO" id="GO:0042054">
    <property type="term" value="F:histone methyltransferase activity"/>
    <property type="evidence" value="ECO:0007669"/>
    <property type="project" value="InterPro"/>
</dbReference>
<dbReference type="InterPro" id="IPR050973">
    <property type="entry name" value="H3K9_Histone-Lys_N-MTase"/>
</dbReference>
<keyword evidence="7" id="KW-0862">Zinc</keyword>
<keyword evidence="5" id="KW-0949">S-adenosyl-L-methionine</keyword>
<evidence type="ECO:0000313" key="14">
    <source>
        <dbReference type="Proteomes" id="UP000053660"/>
    </source>
</evidence>
<dbReference type="PROSITE" id="PS50280">
    <property type="entry name" value="SET"/>
    <property type="match status" value="1"/>
</dbReference>
<name>A0A0B1T0E5_OESDE</name>
<evidence type="ECO:0000256" key="1">
    <source>
        <dbReference type="ARBA" id="ARBA00004286"/>
    </source>
</evidence>
<dbReference type="GO" id="GO:0005694">
    <property type="term" value="C:chromosome"/>
    <property type="evidence" value="ECO:0007669"/>
    <property type="project" value="UniProtKB-SubCell"/>
</dbReference>
<comment type="subcellular location">
    <subcellularLocation>
        <location evidence="1">Chromosome</location>
    </subcellularLocation>
</comment>
<sequence>MSFQYVATSVPGPNSDPENWELLAGCDCVGECSAEQKCACLLGAEDNYSPDGLLLDKPSGAPILECHSECSCALLETPCRNRVIQRGVKVGLEVYQCPNSKGFGVRATKDIQPRVFICEYAGEILNKEEVEKRAIPKHDHNYTFTVREHGEGGILTTFIDPRHRGNLARFINHGCEPNLSIAVVRIGYTIPHVALFSNRLIHAGEELCYDYGISTLEGNTGKKCLCGSPACRGFLPILINSAFSFYSFVTLKMFTYSQKLDSMGRHKRIPTKNRKKLKSVDPFNKNAPALRAAALSKVNWEPEDDDQPMSRSLKELQESKAEALINKKEVKKRKQHKNKVLAEAEKAGIRKGRFETVEHFVKRVERMTYAAVKEHETLVKQGLVGREESEIQADFKLLEEKEKRQKEQKRNEIQNKIKAARQLRKKEAKAKEQKLKAKQERRLKRKAQEAADDEEAEEEDDVEQTVHGGEDHVKHSTEGDDVEVKKKKRKMGHSDKIREKKRLAAEQARQEAALNQREIIPFGERYDAPPEFTGLMKKEMNPLMAKAGSKNLLLHSLLAKHDAKKTEYLKEEKRQKPAEIDRQRVIEAYRELKRKKGSQIFESKAEALINKKEVKKRKQHKNKVLAEAEKAGIRKGRFETVEHFVKRVERMTYAAVKEHETLVSV</sequence>
<reference evidence="13 14" key="1">
    <citation type="submission" date="2014-03" db="EMBL/GenBank/DDBJ databases">
        <title>Draft genome of the hookworm Oesophagostomum dentatum.</title>
        <authorList>
            <person name="Mitreva M."/>
        </authorList>
    </citation>
    <scope>NUCLEOTIDE SEQUENCE [LARGE SCALE GENOMIC DNA]</scope>
    <source>
        <strain evidence="13 14">OD-Hann</strain>
    </source>
</reference>
<dbReference type="PANTHER" id="PTHR46223">
    <property type="entry name" value="HISTONE-LYSINE N-METHYLTRANSFERASE SUV39H"/>
    <property type="match status" value="1"/>
</dbReference>